<dbReference type="InterPro" id="IPR027417">
    <property type="entry name" value="P-loop_NTPase"/>
</dbReference>
<protein>
    <submittedName>
        <fullName evidence="5">Alkanesulfonate transporter subunit ATP-binding component of ABC superfamily</fullName>
    </submittedName>
</protein>
<organism evidence="5">
    <name type="scientific">metagenome</name>
    <dbReference type="NCBI Taxonomy" id="256318"/>
    <lineage>
        <taxon>unclassified sequences</taxon>
        <taxon>metagenomes</taxon>
    </lineage>
</organism>
<feature type="domain" description="ABC transporter" evidence="4">
    <location>
        <begin position="5"/>
        <end position="231"/>
    </location>
</feature>
<dbReference type="PANTHER" id="PTHR42788:SF19">
    <property type="entry name" value="ALIPHATIC SULFONATES IMPORT ATP-BINDING PROTEIN SSUB 2"/>
    <property type="match status" value="1"/>
</dbReference>
<dbReference type="GO" id="GO:0005524">
    <property type="term" value="F:ATP binding"/>
    <property type="evidence" value="ECO:0007669"/>
    <property type="project" value="UniProtKB-KW"/>
</dbReference>
<dbReference type="PANTHER" id="PTHR42788">
    <property type="entry name" value="TAURINE IMPORT ATP-BINDING PROTEIN-RELATED"/>
    <property type="match status" value="1"/>
</dbReference>
<keyword evidence="2" id="KW-0547">Nucleotide-binding</keyword>
<dbReference type="InterPro" id="IPR050166">
    <property type="entry name" value="ABC_transporter_ATP-bind"/>
</dbReference>
<dbReference type="Gene3D" id="3.40.50.300">
    <property type="entry name" value="P-loop containing nucleotide triphosphate hydrolases"/>
    <property type="match status" value="1"/>
</dbReference>
<keyword evidence="1" id="KW-0813">Transport</keyword>
<evidence type="ECO:0000256" key="1">
    <source>
        <dbReference type="ARBA" id="ARBA00022448"/>
    </source>
</evidence>
<evidence type="ECO:0000259" key="4">
    <source>
        <dbReference type="PROSITE" id="PS50893"/>
    </source>
</evidence>
<dbReference type="EMBL" id="UIDG01000158">
    <property type="protein sequence ID" value="SUS06102.1"/>
    <property type="molecule type" value="Genomic_DNA"/>
</dbReference>
<dbReference type="Pfam" id="PF00005">
    <property type="entry name" value="ABC_tran"/>
    <property type="match status" value="1"/>
</dbReference>
<sequence>MPAALTFEGVEKVFADGTDALAGLDFRLDHGTFTAVVGPSGGGKSTLLRLAAGLLAPTAGQVIRTLATPGPGAIGYVFQDPTLMPWADVRTNVRLPLKLTRVPRREADARVADALALVGLDAFADRYPLQLSGGMRMRVAIARALVTEPSLLLLDEPFAALDEITRFRLNDELLRLWQLRRCTVLFVTHSVGEAVYLAERILVLSPRPGRIVADIAVALPQPRSAALRTSRPFEDLSAAVSRALVEAIQA</sequence>
<dbReference type="PROSITE" id="PS50893">
    <property type="entry name" value="ABC_TRANSPORTER_2"/>
    <property type="match status" value="1"/>
</dbReference>
<dbReference type="InterPro" id="IPR017871">
    <property type="entry name" value="ABC_transporter-like_CS"/>
</dbReference>
<proteinExistence type="predicted"/>
<name>A0A380TCA0_9ZZZZ</name>
<reference evidence="5" key="1">
    <citation type="submission" date="2018-07" db="EMBL/GenBank/DDBJ databases">
        <authorList>
            <person name="Quirk P.G."/>
            <person name="Krulwich T.A."/>
        </authorList>
    </citation>
    <scope>NUCLEOTIDE SEQUENCE</scope>
</reference>
<dbReference type="InterPro" id="IPR003593">
    <property type="entry name" value="AAA+_ATPase"/>
</dbReference>
<evidence type="ECO:0000313" key="5">
    <source>
        <dbReference type="EMBL" id="SUS06102.1"/>
    </source>
</evidence>
<dbReference type="SMART" id="SM00382">
    <property type="entry name" value="AAA"/>
    <property type="match status" value="1"/>
</dbReference>
<dbReference type="SUPFAM" id="SSF52540">
    <property type="entry name" value="P-loop containing nucleoside triphosphate hydrolases"/>
    <property type="match status" value="1"/>
</dbReference>
<dbReference type="InterPro" id="IPR003439">
    <property type="entry name" value="ABC_transporter-like_ATP-bd"/>
</dbReference>
<dbReference type="CDD" id="cd03293">
    <property type="entry name" value="ABC_NrtD_SsuB_transporters"/>
    <property type="match status" value="1"/>
</dbReference>
<evidence type="ECO:0000256" key="2">
    <source>
        <dbReference type="ARBA" id="ARBA00022741"/>
    </source>
</evidence>
<dbReference type="GO" id="GO:0016887">
    <property type="term" value="F:ATP hydrolysis activity"/>
    <property type="evidence" value="ECO:0007669"/>
    <property type="project" value="InterPro"/>
</dbReference>
<accession>A0A380TCA0</accession>
<dbReference type="PROSITE" id="PS00211">
    <property type="entry name" value="ABC_TRANSPORTER_1"/>
    <property type="match status" value="1"/>
</dbReference>
<keyword evidence="3 5" id="KW-0067">ATP-binding</keyword>
<evidence type="ECO:0000256" key="3">
    <source>
        <dbReference type="ARBA" id="ARBA00022840"/>
    </source>
</evidence>
<dbReference type="AlphaFoldDB" id="A0A380TCA0"/>
<gene>
    <name evidence="5" type="primary">ssuB</name>
    <name evidence="5" type="ORF">DF3PB_2400007</name>
</gene>